<sequence length="321" mass="36300">MTDLLAVTYAWHQTIWQQLKVARQQQHLPHALLFSGQLGCGHEHLVYALAQSLLCLQPDAAAYACGQCRSCKVFAAQAHPDFMLLDLAEDKQVITVEQVRSLHHFLELSRSYSPHRVVMIIHADAMNTNAANSLLKSLEEPADNSYILLFTAHPTQLMPTIRSRCQQLRLASPNQAQALTWLQAQALGQTTAHKLLAITGGRPLAALVEESGERLQQQTLFFNHLIAVLAGNLSLTEVATQWEKYDRQELLNWQLTWVQQWIRQSLAGVGDTTTLELTELTRYLKPDTAWQLYERLLELKALATHPLNGRLLVENMLALWF</sequence>
<dbReference type="PANTHER" id="PTHR11669">
    <property type="entry name" value="REPLICATION FACTOR C / DNA POLYMERASE III GAMMA-TAU SUBUNIT"/>
    <property type="match status" value="1"/>
</dbReference>
<keyword evidence="5" id="KW-1185">Reference proteome</keyword>
<evidence type="ECO:0000256" key="1">
    <source>
        <dbReference type="ARBA" id="ARBA00012417"/>
    </source>
</evidence>
<protein>
    <recommendedName>
        <fullName evidence="1">DNA-directed DNA polymerase</fullName>
        <ecNumber evidence="1">2.7.7.7</ecNumber>
    </recommendedName>
</protein>
<dbReference type="EC" id="2.7.7.7" evidence="1"/>
<dbReference type="SUPFAM" id="SSF52540">
    <property type="entry name" value="P-loop containing nucleoside triphosphate hydrolases"/>
    <property type="match status" value="1"/>
</dbReference>
<dbReference type="PANTHER" id="PTHR11669:SF8">
    <property type="entry name" value="DNA POLYMERASE III SUBUNIT DELTA"/>
    <property type="match status" value="1"/>
</dbReference>
<dbReference type="STRING" id="92487.SAMN02745130_00804"/>
<comment type="catalytic activity">
    <reaction evidence="3">
        <text>DNA(n) + a 2'-deoxyribonucleoside 5'-triphosphate = DNA(n+1) + diphosphate</text>
        <dbReference type="Rhea" id="RHEA:22508"/>
        <dbReference type="Rhea" id="RHEA-COMP:17339"/>
        <dbReference type="Rhea" id="RHEA-COMP:17340"/>
        <dbReference type="ChEBI" id="CHEBI:33019"/>
        <dbReference type="ChEBI" id="CHEBI:61560"/>
        <dbReference type="ChEBI" id="CHEBI:173112"/>
        <dbReference type="EC" id="2.7.7.7"/>
    </reaction>
</comment>
<reference evidence="4 5" key="1">
    <citation type="submission" date="2017-02" db="EMBL/GenBank/DDBJ databases">
        <authorList>
            <person name="Peterson S.W."/>
        </authorList>
    </citation>
    <scope>NUCLEOTIDE SEQUENCE [LARGE SCALE GENOMIC DNA]</scope>
    <source>
        <strain evidence="4 5">ATCC 49788</strain>
    </source>
</reference>
<keyword evidence="2" id="KW-0808">Transferase</keyword>
<organism evidence="4 5">
    <name type="scientific">Thiothrix eikelboomii</name>
    <dbReference type="NCBI Taxonomy" id="92487"/>
    <lineage>
        <taxon>Bacteria</taxon>
        <taxon>Pseudomonadati</taxon>
        <taxon>Pseudomonadota</taxon>
        <taxon>Gammaproteobacteria</taxon>
        <taxon>Thiotrichales</taxon>
        <taxon>Thiotrichaceae</taxon>
        <taxon>Thiothrix</taxon>
    </lineage>
</organism>
<dbReference type="InterPro" id="IPR004622">
    <property type="entry name" value="DNA_pol_HolB"/>
</dbReference>
<dbReference type="NCBIfam" id="TIGR00678">
    <property type="entry name" value="holB"/>
    <property type="match status" value="1"/>
</dbReference>
<accession>A0A1T4W3B4</accession>
<proteinExistence type="predicted"/>
<evidence type="ECO:0000256" key="3">
    <source>
        <dbReference type="ARBA" id="ARBA00049244"/>
    </source>
</evidence>
<dbReference type="Pfam" id="PF13177">
    <property type="entry name" value="DNA_pol3_delta2"/>
    <property type="match status" value="1"/>
</dbReference>
<dbReference type="Gene3D" id="3.40.50.300">
    <property type="entry name" value="P-loop containing nucleotide triphosphate hydrolases"/>
    <property type="match status" value="1"/>
</dbReference>
<dbReference type="Proteomes" id="UP000190460">
    <property type="component" value="Unassembled WGS sequence"/>
</dbReference>
<keyword evidence="2" id="KW-0548">Nucleotidyltransferase</keyword>
<keyword evidence="2" id="KW-0239">DNA-directed DNA polymerase</keyword>
<dbReference type="OrthoDB" id="9811073at2"/>
<evidence type="ECO:0000313" key="5">
    <source>
        <dbReference type="Proteomes" id="UP000190460"/>
    </source>
</evidence>
<evidence type="ECO:0000256" key="2">
    <source>
        <dbReference type="ARBA" id="ARBA00022932"/>
    </source>
</evidence>
<name>A0A1T4W3B4_9GAMM</name>
<dbReference type="InterPro" id="IPR050238">
    <property type="entry name" value="DNA_Rep/Repair_Clamp_Loader"/>
</dbReference>
<dbReference type="AlphaFoldDB" id="A0A1T4W3B4"/>
<dbReference type="InterPro" id="IPR027417">
    <property type="entry name" value="P-loop_NTPase"/>
</dbReference>
<dbReference type="GO" id="GO:0008408">
    <property type="term" value="F:3'-5' exonuclease activity"/>
    <property type="evidence" value="ECO:0007669"/>
    <property type="project" value="InterPro"/>
</dbReference>
<dbReference type="GO" id="GO:0006261">
    <property type="term" value="P:DNA-templated DNA replication"/>
    <property type="evidence" value="ECO:0007669"/>
    <property type="project" value="TreeGrafter"/>
</dbReference>
<gene>
    <name evidence="4" type="ORF">SAMN02745130_00804</name>
</gene>
<dbReference type="EMBL" id="FUYB01000003">
    <property type="protein sequence ID" value="SKA71211.1"/>
    <property type="molecule type" value="Genomic_DNA"/>
</dbReference>
<dbReference type="GO" id="GO:0003887">
    <property type="term" value="F:DNA-directed DNA polymerase activity"/>
    <property type="evidence" value="ECO:0007669"/>
    <property type="project" value="UniProtKB-KW"/>
</dbReference>
<evidence type="ECO:0000313" key="4">
    <source>
        <dbReference type="EMBL" id="SKA71211.1"/>
    </source>
</evidence>
<dbReference type="GO" id="GO:0009360">
    <property type="term" value="C:DNA polymerase III complex"/>
    <property type="evidence" value="ECO:0007669"/>
    <property type="project" value="TreeGrafter"/>
</dbReference>
<dbReference type="RefSeq" id="WP_078921299.1">
    <property type="nucleotide sequence ID" value="NZ_FUYB01000003.1"/>
</dbReference>